<reference evidence="2" key="1">
    <citation type="journal article" date="2019" name="bioRxiv">
        <title>Genome diversification in globally distributed novel marine Proteobacteria is linked to environmental adaptation.</title>
        <authorList>
            <person name="Zhou Z."/>
            <person name="Tran P.Q."/>
            <person name="Kieft K."/>
            <person name="Anantharaman K."/>
        </authorList>
    </citation>
    <scope>NUCLEOTIDE SEQUENCE [LARGE SCALE GENOMIC DNA]</scope>
</reference>
<protein>
    <submittedName>
        <fullName evidence="1">Uncharacterized protein</fullName>
    </submittedName>
</protein>
<evidence type="ECO:0000313" key="2">
    <source>
        <dbReference type="Proteomes" id="UP000589516"/>
    </source>
</evidence>
<comment type="caution">
    <text evidence="1">The sequence shown here is derived from an EMBL/GenBank/DDBJ whole genome shotgun (WGS) entry which is preliminary data.</text>
</comment>
<name>A0A7C8DD97_9ARCH</name>
<sequence length="101" mass="11549">MTTIAFRVDSTARGKQLVDLGELMREAGYLEEFSFDRGAQEVRFRFAKSPVIFGPDGDIDLGELEEYVQAETSIGKKFDDELLREVFNLDETGHVWQPEED</sequence>
<accession>A0A7C8DD97</accession>
<evidence type="ECO:0000313" key="1">
    <source>
        <dbReference type="EMBL" id="HIG63644.1"/>
    </source>
</evidence>
<proteinExistence type="predicted"/>
<dbReference type="EMBL" id="DUAV01000025">
    <property type="protein sequence ID" value="HIG63644.1"/>
    <property type="molecule type" value="Genomic_DNA"/>
</dbReference>
<dbReference type="Proteomes" id="UP000589516">
    <property type="component" value="Unassembled WGS sequence"/>
</dbReference>
<gene>
    <name evidence="1" type="ORF">EYQ16_03895</name>
</gene>
<dbReference type="AlphaFoldDB" id="A0A7C8DD97"/>
<organism evidence="1 2">
    <name type="scientific">Marine Group III euryarchaeote</name>
    <dbReference type="NCBI Taxonomy" id="2173149"/>
    <lineage>
        <taxon>Archaea</taxon>
        <taxon>Methanobacteriati</taxon>
        <taxon>Thermoplasmatota</taxon>
        <taxon>Thermoplasmata</taxon>
        <taxon>Candidatus Thermoprofundales</taxon>
    </lineage>
</organism>